<dbReference type="AlphaFoldDB" id="A0A0E9W0R8"/>
<accession>A0A0E9W0R8</accession>
<protein>
    <submittedName>
        <fullName evidence="2">Uncharacterized protein</fullName>
    </submittedName>
</protein>
<reference evidence="2" key="2">
    <citation type="journal article" date="2015" name="Fish Shellfish Immunol.">
        <title>Early steps in the European eel (Anguilla anguilla)-Vibrio vulnificus interaction in the gills: Role of the RtxA13 toxin.</title>
        <authorList>
            <person name="Callol A."/>
            <person name="Pajuelo D."/>
            <person name="Ebbesson L."/>
            <person name="Teles M."/>
            <person name="MacKenzie S."/>
            <person name="Amaro C."/>
        </authorList>
    </citation>
    <scope>NUCLEOTIDE SEQUENCE</scope>
</reference>
<proteinExistence type="predicted"/>
<feature type="transmembrane region" description="Helical" evidence="1">
    <location>
        <begin position="12"/>
        <end position="38"/>
    </location>
</feature>
<sequence length="39" mass="4554">MEKTSQTPFLHICVCICYTLLNFINPININMIAAFLFFK</sequence>
<keyword evidence="1" id="KW-0812">Transmembrane</keyword>
<organism evidence="2">
    <name type="scientific">Anguilla anguilla</name>
    <name type="common">European freshwater eel</name>
    <name type="synonym">Muraena anguilla</name>
    <dbReference type="NCBI Taxonomy" id="7936"/>
    <lineage>
        <taxon>Eukaryota</taxon>
        <taxon>Metazoa</taxon>
        <taxon>Chordata</taxon>
        <taxon>Craniata</taxon>
        <taxon>Vertebrata</taxon>
        <taxon>Euteleostomi</taxon>
        <taxon>Actinopterygii</taxon>
        <taxon>Neopterygii</taxon>
        <taxon>Teleostei</taxon>
        <taxon>Anguilliformes</taxon>
        <taxon>Anguillidae</taxon>
        <taxon>Anguilla</taxon>
    </lineage>
</organism>
<evidence type="ECO:0000313" key="2">
    <source>
        <dbReference type="EMBL" id="JAH83073.1"/>
    </source>
</evidence>
<dbReference type="EMBL" id="GBXM01025504">
    <property type="protein sequence ID" value="JAH83073.1"/>
    <property type="molecule type" value="Transcribed_RNA"/>
</dbReference>
<keyword evidence="1" id="KW-1133">Transmembrane helix</keyword>
<name>A0A0E9W0R8_ANGAN</name>
<keyword evidence="1" id="KW-0472">Membrane</keyword>
<evidence type="ECO:0000256" key="1">
    <source>
        <dbReference type="SAM" id="Phobius"/>
    </source>
</evidence>
<reference evidence="2" key="1">
    <citation type="submission" date="2014-11" db="EMBL/GenBank/DDBJ databases">
        <authorList>
            <person name="Amaro Gonzalez C."/>
        </authorList>
    </citation>
    <scope>NUCLEOTIDE SEQUENCE</scope>
</reference>